<feature type="compositionally biased region" description="Basic and acidic residues" evidence="4">
    <location>
        <begin position="1"/>
        <end position="15"/>
    </location>
</feature>
<dbReference type="GO" id="GO:0031412">
    <property type="term" value="P:gas vesicle organization"/>
    <property type="evidence" value="ECO:0007669"/>
    <property type="project" value="InterPro"/>
</dbReference>
<feature type="region of interest" description="Disordered" evidence="4">
    <location>
        <begin position="1"/>
        <end position="47"/>
    </location>
</feature>
<protein>
    <submittedName>
        <fullName evidence="5">Gas vesicle protein GvpFL</fullName>
    </submittedName>
</protein>
<comment type="subcellular location">
    <subcellularLocation>
        <location evidence="2">Gas vesicle</location>
    </subcellularLocation>
</comment>
<accession>A0A2Z2HNI0</accession>
<dbReference type="OrthoDB" id="350702at2157"/>
<comment type="similarity">
    <text evidence="3">Belongs to the gas vesicle GvpF/GvpL family.</text>
</comment>
<keyword evidence="6" id="KW-1185">Reference proteome</keyword>
<evidence type="ECO:0000256" key="4">
    <source>
        <dbReference type="SAM" id="MobiDB-lite"/>
    </source>
</evidence>
<evidence type="ECO:0000313" key="6">
    <source>
        <dbReference type="Proteomes" id="UP000250088"/>
    </source>
</evidence>
<dbReference type="KEGG" id="naj:B1756_00910"/>
<evidence type="ECO:0000256" key="3">
    <source>
        <dbReference type="ARBA" id="ARBA00035643"/>
    </source>
</evidence>
<feature type="region of interest" description="Disordered" evidence="4">
    <location>
        <begin position="248"/>
        <end position="273"/>
    </location>
</feature>
<dbReference type="PANTHER" id="PTHR36852">
    <property type="entry name" value="PROTEIN GVPL 2"/>
    <property type="match status" value="1"/>
</dbReference>
<dbReference type="RefSeq" id="WP_086886832.1">
    <property type="nucleotide sequence ID" value="NZ_CP019893.1"/>
</dbReference>
<organism evidence="5 6">
    <name type="scientific">Natrarchaeobaculum aegyptiacum</name>
    <dbReference type="NCBI Taxonomy" id="745377"/>
    <lineage>
        <taxon>Archaea</taxon>
        <taxon>Methanobacteriati</taxon>
        <taxon>Methanobacteriota</taxon>
        <taxon>Stenosarchaea group</taxon>
        <taxon>Halobacteria</taxon>
        <taxon>Halobacteriales</taxon>
        <taxon>Natrialbaceae</taxon>
        <taxon>Natrarchaeobaculum</taxon>
    </lineage>
</organism>
<dbReference type="GO" id="GO:0031411">
    <property type="term" value="C:gas vesicle"/>
    <property type="evidence" value="ECO:0007669"/>
    <property type="project" value="UniProtKB-SubCell"/>
</dbReference>
<feature type="region of interest" description="Disordered" evidence="4">
    <location>
        <begin position="313"/>
        <end position="341"/>
    </location>
</feature>
<dbReference type="InterPro" id="IPR054796">
    <property type="entry name" value="Gas_vesic_GvpL"/>
</dbReference>
<keyword evidence="1" id="KW-0304">Gas vesicle</keyword>
<feature type="compositionally biased region" description="Polar residues" evidence="4">
    <location>
        <begin position="24"/>
        <end position="33"/>
    </location>
</feature>
<name>A0A2Z2HNI0_9EURY</name>
<dbReference type="AlphaFoldDB" id="A0A2Z2HNI0"/>
<sequence>MSRDATDDLDARSTTDPEVDAQPSDGSDSGADTQSDDITDPRADDYPEIEDGRYLYCLVKVDDPETGDGQLLEVTGIDGESLSVVTEAGIGAVVHECDSLYDSADLAQIRRWLVRHQTVVDAAGEAFGTPIPFQFDTVFRGGDDRLEGWLREERSTLEQALDGLAGHWEYRIEVVDADPVDDETLIERDERLQELQAKIDEAGEGTAFLLEKRRDQRLEEVRAARRESIAGDLEARLSAVAREVHALERSPSVSLDDESGERAGDEGGGNGDATGETCCRFTVLAHETDESAVGAVLDEFAAMDGLEIRFTGPWPPYTFAPELGGPGEERESPETGPSHSR</sequence>
<dbReference type="GeneID" id="32892594"/>
<evidence type="ECO:0000256" key="1">
    <source>
        <dbReference type="ARBA" id="ARBA00022987"/>
    </source>
</evidence>
<evidence type="ECO:0000313" key="5">
    <source>
        <dbReference type="EMBL" id="ARS88451.1"/>
    </source>
</evidence>
<dbReference type="PANTHER" id="PTHR36852:SF1">
    <property type="entry name" value="PROTEIN GVPL 2"/>
    <property type="match status" value="1"/>
</dbReference>
<evidence type="ECO:0000256" key="2">
    <source>
        <dbReference type="ARBA" id="ARBA00035108"/>
    </source>
</evidence>
<dbReference type="EMBL" id="CP019893">
    <property type="protein sequence ID" value="ARS88451.1"/>
    <property type="molecule type" value="Genomic_DNA"/>
</dbReference>
<dbReference type="NCBIfam" id="NF045778">
    <property type="entry name" value="gas_vesic_GvpL"/>
    <property type="match status" value="1"/>
</dbReference>
<dbReference type="Pfam" id="PF06386">
    <property type="entry name" value="GvpL_GvpF"/>
    <property type="match status" value="1"/>
</dbReference>
<reference evidence="6" key="1">
    <citation type="submission" date="2017-02" db="EMBL/GenBank/DDBJ databases">
        <title>Natronthermophilus aegyptiacus gen. nov.,sp. nov., an aerobic, extremely halophilic alkalithermophilic archaeon isolated from the athalassohaline Wadi An Natrun, Egypt.</title>
        <authorList>
            <person name="Zhao B."/>
        </authorList>
    </citation>
    <scope>NUCLEOTIDE SEQUENCE [LARGE SCALE GENOMIC DNA]</scope>
    <source>
        <strain evidence="6">JW/NM-HA 15</strain>
    </source>
</reference>
<dbReference type="Proteomes" id="UP000250088">
    <property type="component" value="Chromosome"/>
</dbReference>
<gene>
    <name evidence="5" type="ORF">B1756_00910</name>
</gene>
<proteinExistence type="inferred from homology"/>
<dbReference type="InterPro" id="IPR009430">
    <property type="entry name" value="GvpL/GvpF"/>
</dbReference>